<reference evidence="1 2" key="1">
    <citation type="submission" date="2016-01" db="EMBL/GenBank/DDBJ databases">
        <title>Biosynthesis of antibiotic leucinostatins and their inhibition on Phytophthora in bio-control Purpureocillium lilacinum.</title>
        <authorList>
            <person name="Wang G."/>
            <person name="Liu Z."/>
            <person name="Lin R."/>
            <person name="Li E."/>
            <person name="Mao Z."/>
            <person name="Ling J."/>
            <person name="Yin W."/>
            <person name="Xie B."/>
        </authorList>
    </citation>
    <scope>NUCLEOTIDE SEQUENCE [LARGE SCALE GENOMIC DNA]</scope>
    <source>
        <strain evidence="1">PLBJ-1</strain>
    </source>
</reference>
<accession>A0A179GEU7</accession>
<dbReference type="EMBL" id="LSBH01000007">
    <property type="protein sequence ID" value="OAQ76355.1"/>
    <property type="molecule type" value="Genomic_DNA"/>
</dbReference>
<proteinExistence type="predicted"/>
<sequence>MSGSLSADWTQSVSIHLGCMDMPLLTLSFARACKSSLDTCGSWNKKSGGTHLLSRVTPLTADDIAWPPSDHSHPEFPPAACTVLWSFVSPPSVPLPPPNARAVTTLPQRPWSSLVLVTLNGNKGELDHCCGDGKPGLPPFLRITPDSLLLPQPPWIHHSLTERSL</sequence>
<protein>
    <submittedName>
        <fullName evidence="1">Uncharacterized protein</fullName>
    </submittedName>
</protein>
<evidence type="ECO:0000313" key="2">
    <source>
        <dbReference type="Proteomes" id="UP000078240"/>
    </source>
</evidence>
<evidence type="ECO:0000313" key="1">
    <source>
        <dbReference type="EMBL" id="OAQ76355.1"/>
    </source>
</evidence>
<organism evidence="1 2">
    <name type="scientific">Purpureocillium lilacinum</name>
    <name type="common">Paecilomyces lilacinus</name>
    <dbReference type="NCBI Taxonomy" id="33203"/>
    <lineage>
        <taxon>Eukaryota</taxon>
        <taxon>Fungi</taxon>
        <taxon>Dikarya</taxon>
        <taxon>Ascomycota</taxon>
        <taxon>Pezizomycotina</taxon>
        <taxon>Sordariomycetes</taxon>
        <taxon>Hypocreomycetidae</taxon>
        <taxon>Hypocreales</taxon>
        <taxon>Ophiocordycipitaceae</taxon>
        <taxon>Purpureocillium</taxon>
    </lineage>
</organism>
<dbReference type="AlphaFoldDB" id="A0A179GEU7"/>
<gene>
    <name evidence="1" type="ORF">VFPBJ_08715</name>
</gene>
<dbReference type="Proteomes" id="UP000078240">
    <property type="component" value="Unassembled WGS sequence"/>
</dbReference>
<name>A0A179GEU7_PURLI</name>
<comment type="caution">
    <text evidence="1">The sequence shown here is derived from an EMBL/GenBank/DDBJ whole genome shotgun (WGS) entry which is preliminary data.</text>
</comment>